<name>A0A0A9DNP2_ARUDO</name>
<organism evidence="1">
    <name type="scientific">Arundo donax</name>
    <name type="common">Giant reed</name>
    <name type="synonym">Donax arundinaceus</name>
    <dbReference type="NCBI Taxonomy" id="35708"/>
    <lineage>
        <taxon>Eukaryota</taxon>
        <taxon>Viridiplantae</taxon>
        <taxon>Streptophyta</taxon>
        <taxon>Embryophyta</taxon>
        <taxon>Tracheophyta</taxon>
        <taxon>Spermatophyta</taxon>
        <taxon>Magnoliopsida</taxon>
        <taxon>Liliopsida</taxon>
        <taxon>Poales</taxon>
        <taxon>Poaceae</taxon>
        <taxon>PACMAD clade</taxon>
        <taxon>Arundinoideae</taxon>
        <taxon>Arundineae</taxon>
        <taxon>Arundo</taxon>
    </lineage>
</organism>
<evidence type="ECO:0000313" key="1">
    <source>
        <dbReference type="EMBL" id="JAD85392.1"/>
    </source>
</evidence>
<reference evidence="1" key="1">
    <citation type="submission" date="2014-09" db="EMBL/GenBank/DDBJ databases">
        <authorList>
            <person name="Magalhaes I.L.F."/>
            <person name="Oliveira U."/>
            <person name="Santos F.R."/>
            <person name="Vidigal T.H.D.A."/>
            <person name="Brescovit A.D."/>
            <person name="Santos A.J."/>
        </authorList>
    </citation>
    <scope>NUCLEOTIDE SEQUENCE</scope>
    <source>
        <tissue evidence="1">Shoot tissue taken approximately 20 cm above the soil surface</tissue>
    </source>
</reference>
<dbReference type="AlphaFoldDB" id="A0A0A9DNP2"/>
<proteinExistence type="predicted"/>
<sequence length="47" mass="5441">MYRIHTSCRYLGTIHGRKAQSDRNSHKLWCSTRVYIYIASPVTISLG</sequence>
<accession>A0A0A9DNP2</accession>
<protein>
    <submittedName>
        <fullName evidence="1">Uncharacterized protein</fullName>
    </submittedName>
</protein>
<dbReference type="EMBL" id="GBRH01212503">
    <property type="protein sequence ID" value="JAD85392.1"/>
    <property type="molecule type" value="Transcribed_RNA"/>
</dbReference>
<reference evidence="1" key="2">
    <citation type="journal article" date="2015" name="Data Brief">
        <title>Shoot transcriptome of the giant reed, Arundo donax.</title>
        <authorList>
            <person name="Barrero R.A."/>
            <person name="Guerrero F.D."/>
            <person name="Moolhuijzen P."/>
            <person name="Goolsby J.A."/>
            <person name="Tidwell J."/>
            <person name="Bellgard S.E."/>
            <person name="Bellgard M.I."/>
        </authorList>
    </citation>
    <scope>NUCLEOTIDE SEQUENCE</scope>
    <source>
        <tissue evidence="1">Shoot tissue taken approximately 20 cm above the soil surface</tissue>
    </source>
</reference>